<evidence type="ECO:0000313" key="1">
    <source>
        <dbReference type="EMBL" id="QUX31732.1"/>
    </source>
</evidence>
<reference evidence="2" key="1">
    <citation type="submission" date="2021-05" db="EMBL/GenBank/DDBJ databases">
        <title>Direct Submission.</title>
        <authorList>
            <person name="Li K."/>
            <person name="Gao J."/>
        </authorList>
    </citation>
    <scope>NUCLEOTIDE SEQUENCE [LARGE SCALE GENOMIC DNA]</scope>
    <source>
        <strain evidence="2">HDS12</strain>
    </source>
</reference>
<organism evidence="1 2">
    <name type="scientific">Nocardiopsis akebiae</name>
    <dbReference type="NCBI Taxonomy" id="2831968"/>
    <lineage>
        <taxon>Bacteria</taxon>
        <taxon>Bacillati</taxon>
        <taxon>Actinomycetota</taxon>
        <taxon>Actinomycetes</taxon>
        <taxon>Streptosporangiales</taxon>
        <taxon>Nocardiopsidaceae</taxon>
        <taxon>Nocardiopsis</taxon>
    </lineage>
</organism>
<keyword evidence="2" id="KW-1185">Reference proteome</keyword>
<sequence>MKPRCVCTACGGSQHGWIGHLRRAEGPPEAVGALRESADQVWWEQSRRHRENGRRAPTQYLRQAGGGVAVAALVAWLADEERTRDRVRRLGNVLHSEVFDGGLRQYAAERAEEDPAFADYGSAMVGHFWCDLLTEIANVLDRGADQLDRVPAAAGEALFAEGDPPEWGRVRTELAKAALGFLWKCFQWFLNADPKALALQLRVLAVLICPDAGAHPRVARCCLLPLVKGTLSETVGANLEPDWLWGENTAK</sequence>
<dbReference type="EMBL" id="CP074132">
    <property type="protein sequence ID" value="QUX31732.1"/>
    <property type="molecule type" value="Genomic_DNA"/>
</dbReference>
<proteinExistence type="predicted"/>
<name>A0ABX8CEB4_9ACTN</name>
<accession>A0ABX8CEB4</accession>
<dbReference type="Proteomes" id="UP000678016">
    <property type="component" value="Chromosome"/>
</dbReference>
<gene>
    <name evidence="1" type="ORF">KGD83_12315</name>
</gene>
<evidence type="ECO:0000313" key="2">
    <source>
        <dbReference type="Proteomes" id="UP000678016"/>
    </source>
</evidence>
<protein>
    <submittedName>
        <fullName evidence="1">Uncharacterized protein</fullName>
    </submittedName>
</protein>